<dbReference type="Proteomes" id="UP000619260">
    <property type="component" value="Unassembled WGS sequence"/>
</dbReference>
<reference evidence="2" key="1">
    <citation type="submission" date="2021-01" db="EMBL/GenBank/DDBJ databases">
        <title>Whole genome shotgun sequence of Virgisporangium aliadipatigenens NBRC 105644.</title>
        <authorList>
            <person name="Komaki H."/>
            <person name="Tamura T."/>
        </authorList>
    </citation>
    <scope>NUCLEOTIDE SEQUENCE</scope>
    <source>
        <strain evidence="2">NBRC 105644</strain>
    </source>
</reference>
<keyword evidence="3" id="KW-1185">Reference proteome</keyword>
<dbReference type="InterPro" id="IPR011009">
    <property type="entry name" value="Kinase-like_dom_sf"/>
</dbReference>
<dbReference type="Pfam" id="PF01636">
    <property type="entry name" value="APH"/>
    <property type="match status" value="1"/>
</dbReference>
<dbReference type="EMBL" id="BOPF01000063">
    <property type="protein sequence ID" value="GIJ52057.1"/>
    <property type="molecule type" value="Genomic_DNA"/>
</dbReference>
<dbReference type="AlphaFoldDB" id="A0A8J3YWZ1"/>
<dbReference type="RefSeq" id="WP_203905454.1">
    <property type="nucleotide sequence ID" value="NZ_BOPF01000063.1"/>
</dbReference>
<evidence type="ECO:0000313" key="3">
    <source>
        <dbReference type="Proteomes" id="UP000619260"/>
    </source>
</evidence>
<protein>
    <recommendedName>
        <fullName evidence="1">Aminoglycoside phosphotransferase domain-containing protein</fullName>
    </recommendedName>
</protein>
<feature type="domain" description="Aminoglycoside phosphotransferase" evidence="1">
    <location>
        <begin position="18"/>
        <end position="218"/>
    </location>
</feature>
<dbReference type="Gene3D" id="3.90.1200.10">
    <property type="match status" value="1"/>
</dbReference>
<sequence length="280" mass="31148">MNVDELDLGRAVPLGFRSARTWRLDTPDGRFFLKEGGALTTFDREVEKAGVDVPRLLGTTRSVRVYEWIDGRDLTADDDVSEWLGTTLARLHAIAPLERAEPEVYGVHDRWEELLAEGSRRGRRWAGPLRAGLPALLATVEWISGVFAASGRYVTTHRDVEPWNVMITPTGPVLIDWDAVGPDSAPLEAAHAAYAFGAPRRVADAYEAAGGVPLRASPDLLVRRIGLRLSRLTERLEMSLGTEPLRAEELESVERRAGEQIESIPSFVAELREQGMRFRR</sequence>
<accession>A0A8J3YWZ1</accession>
<gene>
    <name evidence="2" type="ORF">Val02_89430</name>
</gene>
<dbReference type="InterPro" id="IPR002575">
    <property type="entry name" value="Aminoglycoside_PTrfase"/>
</dbReference>
<organism evidence="2 3">
    <name type="scientific">Virgisporangium aliadipatigenens</name>
    <dbReference type="NCBI Taxonomy" id="741659"/>
    <lineage>
        <taxon>Bacteria</taxon>
        <taxon>Bacillati</taxon>
        <taxon>Actinomycetota</taxon>
        <taxon>Actinomycetes</taxon>
        <taxon>Micromonosporales</taxon>
        <taxon>Micromonosporaceae</taxon>
        <taxon>Virgisporangium</taxon>
    </lineage>
</organism>
<evidence type="ECO:0000313" key="2">
    <source>
        <dbReference type="EMBL" id="GIJ52057.1"/>
    </source>
</evidence>
<proteinExistence type="predicted"/>
<dbReference type="SUPFAM" id="SSF56112">
    <property type="entry name" value="Protein kinase-like (PK-like)"/>
    <property type="match status" value="1"/>
</dbReference>
<name>A0A8J3YWZ1_9ACTN</name>
<comment type="caution">
    <text evidence="2">The sequence shown here is derived from an EMBL/GenBank/DDBJ whole genome shotgun (WGS) entry which is preliminary data.</text>
</comment>
<evidence type="ECO:0000259" key="1">
    <source>
        <dbReference type="Pfam" id="PF01636"/>
    </source>
</evidence>